<proteinExistence type="predicted"/>
<evidence type="ECO:0000313" key="1">
    <source>
        <dbReference type="EMBL" id="CAD8113786.1"/>
    </source>
</evidence>
<dbReference type="AlphaFoldDB" id="A0A8S1QEQ3"/>
<comment type="caution">
    <text evidence="1">The sequence shown here is derived from an EMBL/GenBank/DDBJ whole genome shotgun (WGS) entry which is preliminary data.</text>
</comment>
<name>A0A8S1QEQ3_PARPR</name>
<keyword evidence="2" id="KW-1185">Reference proteome</keyword>
<organism evidence="1 2">
    <name type="scientific">Paramecium primaurelia</name>
    <dbReference type="NCBI Taxonomy" id="5886"/>
    <lineage>
        <taxon>Eukaryota</taxon>
        <taxon>Sar</taxon>
        <taxon>Alveolata</taxon>
        <taxon>Ciliophora</taxon>
        <taxon>Intramacronucleata</taxon>
        <taxon>Oligohymenophorea</taxon>
        <taxon>Peniculida</taxon>
        <taxon>Parameciidae</taxon>
        <taxon>Paramecium</taxon>
    </lineage>
</organism>
<gene>
    <name evidence="1" type="ORF">PPRIM_AZ9-3.1.T1560107</name>
</gene>
<protein>
    <submittedName>
        <fullName evidence="1">Uncharacterized protein</fullName>
    </submittedName>
</protein>
<reference evidence="1" key="1">
    <citation type="submission" date="2021-01" db="EMBL/GenBank/DDBJ databases">
        <authorList>
            <consortium name="Genoscope - CEA"/>
            <person name="William W."/>
        </authorList>
    </citation>
    <scope>NUCLEOTIDE SEQUENCE</scope>
</reference>
<dbReference type="Proteomes" id="UP000688137">
    <property type="component" value="Unassembled WGS sequence"/>
</dbReference>
<dbReference type="EMBL" id="CAJJDM010000161">
    <property type="protein sequence ID" value="CAD8113786.1"/>
    <property type="molecule type" value="Genomic_DNA"/>
</dbReference>
<accession>A0A8S1QEQ3</accession>
<sequence length="101" mass="12087">MQKNFQYCIKAIKQFQEMSADLGGTNILQALIQGIYDENYSKNKYQHMDRISLQRSISWYLKTKDLKLEFIHQILGIIEVSIQSKYQLKLEMEIVNQQRRQ</sequence>
<evidence type="ECO:0000313" key="2">
    <source>
        <dbReference type="Proteomes" id="UP000688137"/>
    </source>
</evidence>